<accession>A0A2H0RDH1</accession>
<feature type="region of interest" description="Disordered" evidence="1">
    <location>
        <begin position="103"/>
        <end position="124"/>
    </location>
</feature>
<sequence length="754" mass="83695">MSDKQKGSESAMSRERLLDSSRLEKSVVELERHIAQKERDLQDYRNIGQTERARYLTTFEADTARELETLRRALAIKRSFPTDPGKVHAKDEPLAKRDQVLANESTQREQGGPSVFAPLQPPPSRSREELLVALEKTHLKCTSCGVRNMANVRTCSMCGNNLLLDESVDTPVSMSTDKPEKRFFPPAFYSLDQVDQEALKTPERPSLVEQDPDERDESKTPTDPGQVHANEPITPLFSSIETGAGDAPGATLTESATELDADGGDQKVHIEPEEDRAFRETDDQEYRDLLDELRKQREHPATTPQQNRPNQVVPRAEDHSQESLPIIDDSPEEEILEPIQEPTPRKEVDWEELLRRPLLDGEPQLVASTQEAVHTLPEPDDVVATEKPEENADLETSATPTAPPSPTSRRPPQERTSEAEEKKVRDEYQTILEAEQAKYRDEIREASRRASLAPDERPRRSLVAAAGLATGLAIGSFGDMGDASVANGNGTVRDILQGDARISGERTPGKVVKGEGEELTQRVTPTEKPHREESRGRQTGAWPKPNRDPFRSLGTKSPAKVASVSQIKTPIPLPPPEHVATPVPSDPIATPKPPTETTQPENPERVEIPTEKPRPQTEQRAKEKTPEYIDAHPPAKAGKPKVTPRVSEEPRERREREPVIEKLLSLEAAKQKVLAGIESAVSGSNPALWKRLGERPATTIMIERDALGRHLEPLGETVEKLSRVSGLEPRQGETARDFLNRAISKALVHSSVEK</sequence>
<dbReference type="Proteomes" id="UP000228767">
    <property type="component" value="Unassembled WGS sequence"/>
</dbReference>
<name>A0A2H0RDH1_9BACT</name>
<evidence type="ECO:0000313" key="2">
    <source>
        <dbReference type="EMBL" id="PIR44591.1"/>
    </source>
</evidence>
<evidence type="ECO:0000256" key="1">
    <source>
        <dbReference type="SAM" id="MobiDB-lite"/>
    </source>
</evidence>
<feature type="compositionally biased region" description="Basic and acidic residues" evidence="1">
    <location>
        <begin position="646"/>
        <end position="657"/>
    </location>
</feature>
<reference evidence="2 3" key="1">
    <citation type="submission" date="2017-09" db="EMBL/GenBank/DDBJ databases">
        <title>Depth-based differentiation of microbial function through sediment-hosted aquifers and enrichment of novel symbionts in the deep terrestrial subsurface.</title>
        <authorList>
            <person name="Probst A.J."/>
            <person name="Ladd B."/>
            <person name="Jarett J.K."/>
            <person name="Geller-Mcgrath D.E."/>
            <person name="Sieber C.M."/>
            <person name="Emerson J.B."/>
            <person name="Anantharaman K."/>
            <person name="Thomas B.C."/>
            <person name="Malmstrom R."/>
            <person name="Stieglmeier M."/>
            <person name="Klingl A."/>
            <person name="Woyke T."/>
            <person name="Ryan C.M."/>
            <person name="Banfield J.F."/>
        </authorList>
    </citation>
    <scope>NUCLEOTIDE SEQUENCE [LARGE SCALE GENOMIC DNA]</scope>
    <source>
        <strain evidence="2">CG10_big_fil_rev_8_21_14_0_10_51_16</strain>
    </source>
</reference>
<gene>
    <name evidence="2" type="ORF">COV10_03755</name>
</gene>
<feature type="compositionally biased region" description="Basic and acidic residues" evidence="1">
    <location>
        <begin position="435"/>
        <end position="459"/>
    </location>
</feature>
<organism evidence="2 3">
    <name type="scientific">Candidatus Vogelbacteria bacterium CG10_big_fil_rev_8_21_14_0_10_51_16</name>
    <dbReference type="NCBI Taxonomy" id="1975045"/>
    <lineage>
        <taxon>Bacteria</taxon>
        <taxon>Candidatus Vogeliibacteriota</taxon>
    </lineage>
</organism>
<comment type="caution">
    <text evidence="2">The sequence shown here is derived from an EMBL/GenBank/DDBJ whole genome shotgun (WGS) entry which is preliminary data.</text>
</comment>
<dbReference type="AlphaFoldDB" id="A0A2H0RDH1"/>
<feature type="compositionally biased region" description="Basic and acidic residues" evidence="1">
    <location>
        <begin position="264"/>
        <end position="300"/>
    </location>
</feature>
<proteinExistence type="predicted"/>
<protein>
    <submittedName>
        <fullName evidence="2">Uncharacterized protein</fullName>
    </submittedName>
</protein>
<feature type="compositionally biased region" description="Basic and acidic residues" evidence="1">
    <location>
        <begin position="502"/>
        <end position="536"/>
    </location>
</feature>
<dbReference type="EMBL" id="PCYI01000025">
    <property type="protein sequence ID" value="PIR44591.1"/>
    <property type="molecule type" value="Genomic_DNA"/>
</dbReference>
<evidence type="ECO:0000313" key="3">
    <source>
        <dbReference type="Proteomes" id="UP000228767"/>
    </source>
</evidence>
<feature type="region of interest" description="Disordered" evidence="1">
    <location>
        <begin position="497"/>
        <end position="657"/>
    </location>
</feature>
<feature type="compositionally biased region" description="Basic and acidic residues" evidence="1">
    <location>
        <begin position="411"/>
        <end position="428"/>
    </location>
</feature>
<feature type="compositionally biased region" description="Basic and acidic residues" evidence="1">
    <location>
        <begin position="602"/>
        <end position="630"/>
    </location>
</feature>
<feature type="compositionally biased region" description="Basic and acidic residues" evidence="1">
    <location>
        <begin position="343"/>
        <end position="359"/>
    </location>
</feature>
<feature type="region of interest" description="Disordered" evidence="1">
    <location>
        <begin position="197"/>
        <end position="459"/>
    </location>
</feature>
<feature type="region of interest" description="Disordered" evidence="1">
    <location>
        <begin position="1"/>
        <end position="22"/>
    </location>
</feature>